<gene>
    <name evidence="1" type="ORF">Adt_07807</name>
</gene>
<organism evidence="1 2">
    <name type="scientific">Abeliophyllum distichum</name>
    <dbReference type="NCBI Taxonomy" id="126358"/>
    <lineage>
        <taxon>Eukaryota</taxon>
        <taxon>Viridiplantae</taxon>
        <taxon>Streptophyta</taxon>
        <taxon>Embryophyta</taxon>
        <taxon>Tracheophyta</taxon>
        <taxon>Spermatophyta</taxon>
        <taxon>Magnoliopsida</taxon>
        <taxon>eudicotyledons</taxon>
        <taxon>Gunneridae</taxon>
        <taxon>Pentapetalae</taxon>
        <taxon>asterids</taxon>
        <taxon>lamiids</taxon>
        <taxon>Lamiales</taxon>
        <taxon>Oleaceae</taxon>
        <taxon>Forsythieae</taxon>
        <taxon>Abeliophyllum</taxon>
    </lineage>
</organism>
<sequence length="181" mass="20615">MPPEESSCINAVNKFVVQCCPMNVTSSKKNQETSINWEESPHLLDLMRAYLIGTSGPGDHRKTYSSSYWFSNRTVIELVKSGIHFKASKTANFTDVNFKSYFIYGNLMLPPIMVDDMTKPLLLKLAAYEMSPHGPSELQVAPYICLMDTLISRAEDVKELREKSINKYLITLFIIYFVGRI</sequence>
<comment type="caution">
    <text evidence="1">The sequence shown here is derived from an EMBL/GenBank/DDBJ whole genome shotgun (WGS) entry which is preliminary data.</text>
</comment>
<name>A0ABD1VB66_9LAMI</name>
<dbReference type="PANTHER" id="PTHR31549">
    <property type="entry name" value="PROTEIN, PUTATIVE (DUF247)-RELATED-RELATED"/>
    <property type="match status" value="1"/>
</dbReference>
<reference evidence="2" key="1">
    <citation type="submission" date="2024-07" db="EMBL/GenBank/DDBJ databases">
        <title>Two chromosome-level genome assemblies of Korean endemic species Abeliophyllum distichum and Forsythia ovata (Oleaceae).</title>
        <authorList>
            <person name="Jang H."/>
        </authorList>
    </citation>
    <scope>NUCLEOTIDE SEQUENCE [LARGE SCALE GENOMIC DNA]</scope>
</reference>
<dbReference type="EMBL" id="JBFOLK010000002">
    <property type="protein sequence ID" value="KAL2534456.1"/>
    <property type="molecule type" value="Genomic_DNA"/>
</dbReference>
<dbReference type="Proteomes" id="UP001604336">
    <property type="component" value="Unassembled WGS sequence"/>
</dbReference>
<accession>A0ABD1VB66</accession>
<dbReference type="Pfam" id="PF03140">
    <property type="entry name" value="DUF247"/>
    <property type="match status" value="1"/>
</dbReference>
<dbReference type="AlphaFoldDB" id="A0ABD1VB66"/>
<protein>
    <submittedName>
        <fullName evidence="1">Uncharacterized protein</fullName>
    </submittedName>
</protein>
<proteinExistence type="predicted"/>
<evidence type="ECO:0000313" key="2">
    <source>
        <dbReference type="Proteomes" id="UP001604336"/>
    </source>
</evidence>
<dbReference type="PANTHER" id="PTHR31549:SF149">
    <property type="entry name" value="ISOPRENOID SYNTHASE DOMAIN-CONTAINING PROTEIN"/>
    <property type="match status" value="1"/>
</dbReference>
<keyword evidence="2" id="KW-1185">Reference proteome</keyword>
<dbReference type="InterPro" id="IPR004158">
    <property type="entry name" value="DUF247_pln"/>
</dbReference>
<evidence type="ECO:0000313" key="1">
    <source>
        <dbReference type="EMBL" id="KAL2534456.1"/>
    </source>
</evidence>